<dbReference type="GO" id="GO:0045892">
    <property type="term" value="P:negative regulation of DNA-templated transcription"/>
    <property type="evidence" value="ECO:0007669"/>
    <property type="project" value="TreeGrafter"/>
</dbReference>
<comment type="subcellular location">
    <subcellularLocation>
        <location evidence="1">Cytoplasm</location>
    </subcellularLocation>
</comment>
<evidence type="ECO:0000256" key="6">
    <source>
        <dbReference type="ARBA" id="ARBA00022491"/>
    </source>
</evidence>
<feature type="binding site" evidence="12">
    <location>
        <position position="151"/>
    </location>
    <ligand>
        <name>Zn(2+)</name>
        <dbReference type="ChEBI" id="CHEBI:29105"/>
    </ligand>
</feature>
<feature type="binding site" evidence="12">
    <location>
        <position position="154"/>
    </location>
    <ligand>
        <name>Zn(2+)</name>
        <dbReference type="ChEBI" id="CHEBI:29105"/>
    </ligand>
</feature>
<dbReference type="Gene3D" id="3.30.1490.190">
    <property type="match status" value="1"/>
</dbReference>
<dbReference type="EMBL" id="CP018477">
    <property type="protein sequence ID" value="ASV73734.1"/>
    <property type="molecule type" value="Genomic_DNA"/>
</dbReference>
<dbReference type="PANTHER" id="PTHR33202:SF2">
    <property type="entry name" value="FERRIC UPTAKE REGULATION PROTEIN"/>
    <property type="match status" value="1"/>
</dbReference>
<dbReference type="GO" id="GO:0008270">
    <property type="term" value="F:zinc ion binding"/>
    <property type="evidence" value="ECO:0007669"/>
    <property type="project" value="TreeGrafter"/>
</dbReference>
<dbReference type="GO" id="GO:0000976">
    <property type="term" value="F:transcription cis-regulatory region binding"/>
    <property type="evidence" value="ECO:0007669"/>
    <property type="project" value="TreeGrafter"/>
</dbReference>
<dbReference type="SUPFAM" id="SSF46785">
    <property type="entry name" value="Winged helix' DNA-binding domain"/>
    <property type="match status" value="1"/>
</dbReference>
<evidence type="ECO:0000256" key="13">
    <source>
        <dbReference type="PIRSR" id="PIRSR602481-2"/>
    </source>
</evidence>
<evidence type="ECO:0000256" key="10">
    <source>
        <dbReference type="ARBA" id="ARBA00023125"/>
    </source>
</evidence>
<keyword evidence="7 12" id="KW-0479">Metal-binding</keyword>
<feature type="binding site" evidence="13">
    <location>
        <position position="143"/>
    </location>
    <ligand>
        <name>Fe cation</name>
        <dbReference type="ChEBI" id="CHEBI:24875"/>
    </ligand>
</feature>
<evidence type="ECO:0000256" key="4">
    <source>
        <dbReference type="ARBA" id="ARBA00020910"/>
    </source>
</evidence>
<dbReference type="Gene3D" id="1.10.10.10">
    <property type="entry name" value="Winged helix-like DNA-binding domain superfamily/Winged helix DNA-binding domain"/>
    <property type="match status" value="1"/>
</dbReference>
<evidence type="ECO:0000256" key="9">
    <source>
        <dbReference type="ARBA" id="ARBA00023015"/>
    </source>
</evidence>
<feature type="binding site" evidence="13">
    <location>
        <position position="107"/>
    </location>
    <ligand>
        <name>Fe cation</name>
        <dbReference type="ChEBI" id="CHEBI:24875"/>
    </ligand>
</feature>
<dbReference type="AlphaFoldDB" id="A0A286RCP7"/>
<dbReference type="InterPro" id="IPR002481">
    <property type="entry name" value="FUR"/>
</dbReference>
<keyword evidence="11" id="KW-0804">Transcription</keyword>
<dbReference type="GO" id="GO:0005829">
    <property type="term" value="C:cytosol"/>
    <property type="evidence" value="ECO:0007669"/>
    <property type="project" value="TreeGrafter"/>
</dbReference>
<evidence type="ECO:0000256" key="8">
    <source>
        <dbReference type="ARBA" id="ARBA00022833"/>
    </source>
</evidence>
<dbReference type="InterPro" id="IPR036388">
    <property type="entry name" value="WH-like_DNA-bd_sf"/>
</dbReference>
<proteinExistence type="inferred from homology"/>
<dbReference type="KEGG" id="ttf:THTE_1132"/>
<dbReference type="Proteomes" id="UP000215086">
    <property type="component" value="Chromosome"/>
</dbReference>
<evidence type="ECO:0000256" key="5">
    <source>
        <dbReference type="ARBA" id="ARBA00022490"/>
    </source>
</evidence>
<keyword evidence="8 12" id="KW-0862">Zinc</keyword>
<dbReference type="InterPro" id="IPR036390">
    <property type="entry name" value="WH_DNA-bd_sf"/>
</dbReference>
<evidence type="ECO:0000313" key="15">
    <source>
        <dbReference type="Proteomes" id="UP000215086"/>
    </source>
</evidence>
<comment type="similarity">
    <text evidence="2">Belongs to the Fur family.</text>
</comment>
<dbReference type="GO" id="GO:0003700">
    <property type="term" value="F:DNA-binding transcription factor activity"/>
    <property type="evidence" value="ECO:0007669"/>
    <property type="project" value="InterPro"/>
</dbReference>
<dbReference type="GO" id="GO:1900376">
    <property type="term" value="P:regulation of secondary metabolite biosynthetic process"/>
    <property type="evidence" value="ECO:0007669"/>
    <property type="project" value="TreeGrafter"/>
</dbReference>
<evidence type="ECO:0000313" key="14">
    <source>
        <dbReference type="EMBL" id="ASV73734.1"/>
    </source>
</evidence>
<feature type="binding site" evidence="12">
    <location>
        <position position="114"/>
    </location>
    <ligand>
        <name>Zn(2+)</name>
        <dbReference type="ChEBI" id="CHEBI:29105"/>
    </ligand>
</feature>
<protein>
    <recommendedName>
        <fullName evidence="4">Ferric uptake regulation protein</fullName>
    </recommendedName>
</protein>
<organism evidence="14 15">
    <name type="scientific">Thermogutta terrifontis</name>
    <dbReference type="NCBI Taxonomy" id="1331910"/>
    <lineage>
        <taxon>Bacteria</taxon>
        <taxon>Pseudomonadati</taxon>
        <taxon>Planctomycetota</taxon>
        <taxon>Planctomycetia</taxon>
        <taxon>Pirellulales</taxon>
        <taxon>Thermoguttaceae</taxon>
        <taxon>Thermogutta</taxon>
    </lineage>
</organism>
<dbReference type="PANTHER" id="PTHR33202">
    <property type="entry name" value="ZINC UPTAKE REGULATION PROTEIN"/>
    <property type="match status" value="1"/>
</dbReference>
<dbReference type="Pfam" id="PF01475">
    <property type="entry name" value="FUR"/>
    <property type="match status" value="1"/>
</dbReference>
<comment type="cofactor">
    <cofactor evidence="12">
        <name>Zn(2+)</name>
        <dbReference type="ChEBI" id="CHEBI:29105"/>
    </cofactor>
    <text evidence="12">Binds 1 zinc ion per subunit.</text>
</comment>
<comment type="subunit">
    <text evidence="3">Homodimer.</text>
</comment>
<reference evidence="14 15" key="1">
    <citation type="journal article" name="Front. Microbiol.">
        <title>Sugar Metabolism of the First Thermophilic Planctomycete Thermogutta terrifontis: Comparative Genomic and Transcriptomic Approaches.</title>
        <authorList>
            <person name="Elcheninov A.G."/>
            <person name="Menzel P."/>
            <person name="Gudbergsdottir S.R."/>
            <person name="Slesarev A.I."/>
            <person name="Kadnikov V.V."/>
            <person name="Krogh A."/>
            <person name="Bonch-Osmolovskaya E.A."/>
            <person name="Peng X."/>
            <person name="Kublanov I.V."/>
        </authorList>
    </citation>
    <scope>NUCLEOTIDE SEQUENCE [LARGE SCALE GENOMIC DNA]</scope>
    <source>
        <strain evidence="14 15">R1</strain>
    </source>
</reference>
<feature type="binding site" evidence="12">
    <location>
        <position position="111"/>
    </location>
    <ligand>
        <name>Zn(2+)</name>
        <dbReference type="ChEBI" id="CHEBI:29105"/>
    </ligand>
</feature>
<dbReference type="InterPro" id="IPR043135">
    <property type="entry name" value="Fur_C"/>
</dbReference>
<evidence type="ECO:0000256" key="7">
    <source>
        <dbReference type="ARBA" id="ARBA00022723"/>
    </source>
</evidence>
<keyword evidence="5" id="KW-0963">Cytoplasm</keyword>
<accession>A0A286RCP7</accession>
<keyword evidence="10" id="KW-0238">DNA-binding</keyword>
<evidence type="ECO:0000256" key="11">
    <source>
        <dbReference type="ARBA" id="ARBA00023163"/>
    </source>
</evidence>
<dbReference type="CDD" id="cd07153">
    <property type="entry name" value="Fur_like"/>
    <property type="match status" value="1"/>
</dbReference>
<evidence type="ECO:0000256" key="2">
    <source>
        <dbReference type="ARBA" id="ARBA00007957"/>
    </source>
</evidence>
<evidence type="ECO:0000256" key="3">
    <source>
        <dbReference type="ARBA" id="ARBA00011738"/>
    </source>
</evidence>
<evidence type="ECO:0000256" key="1">
    <source>
        <dbReference type="ARBA" id="ARBA00004496"/>
    </source>
</evidence>
<name>A0A286RCP7_9BACT</name>
<sequence>MNVADYRVSPIEPPEPPLVRFERFLRARGRRMTSQRRIIVTEVFSHHDHFDAEDLMEHLRERMNSREVSRPTVYRTLSELVEAGLLKRMVIRDRYVYEHEYGYPEHDHLYCQGCHQLFEFRSEALRHIRESVAREYDFEAVTHRMMIIGWCSQCRAKRDSGQMPEADNPPRAQM</sequence>
<keyword evidence="9" id="KW-0805">Transcription regulation</keyword>
<keyword evidence="13" id="KW-0408">Iron</keyword>
<keyword evidence="15" id="KW-1185">Reference proteome</keyword>
<comment type="cofactor">
    <cofactor evidence="13">
        <name>Mn(2+)</name>
        <dbReference type="ChEBI" id="CHEBI:29035"/>
    </cofactor>
    <cofactor evidence="13">
        <name>Fe(2+)</name>
        <dbReference type="ChEBI" id="CHEBI:29033"/>
    </cofactor>
    <text evidence="13">Binds 1 Mn(2+) or Fe(2+) ion per subunit.</text>
</comment>
<keyword evidence="6" id="KW-0678">Repressor</keyword>
<evidence type="ECO:0000256" key="12">
    <source>
        <dbReference type="PIRSR" id="PIRSR602481-1"/>
    </source>
</evidence>
<gene>
    <name evidence="14" type="ORF">THTE_1132</name>
</gene>